<dbReference type="InterPro" id="IPR023442">
    <property type="entry name" value="Ribosomal_eL24_CS"/>
</dbReference>
<dbReference type="SMART" id="SM00746">
    <property type="entry name" value="TRASH"/>
    <property type="match status" value="1"/>
</dbReference>
<proteinExistence type="inferred from homology"/>
<gene>
    <name evidence="6" type="ORF">DICPUDRAFT_79611</name>
</gene>
<organism evidence="6 7">
    <name type="scientific">Dictyostelium purpureum</name>
    <name type="common">Slime mold</name>
    <dbReference type="NCBI Taxonomy" id="5786"/>
    <lineage>
        <taxon>Eukaryota</taxon>
        <taxon>Amoebozoa</taxon>
        <taxon>Evosea</taxon>
        <taxon>Eumycetozoa</taxon>
        <taxon>Dictyostelia</taxon>
        <taxon>Dictyosteliales</taxon>
        <taxon>Dictyosteliaceae</taxon>
        <taxon>Dictyostelium</taxon>
    </lineage>
</organism>
<dbReference type="eggNOG" id="KOG1723">
    <property type="taxonomic scope" value="Eukaryota"/>
</dbReference>
<keyword evidence="7" id="KW-1185">Reference proteome</keyword>
<evidence type="ECO:0000256" key="3">
    <source>
        <dbReference type="ARBA" id="ARBA00022517"/>
    </source>
</evidence>
<dbReference type="OMA" id="TCYFCSG"/>
<comment type="similarity">
    <text evidence="2">Belongs to the eukaryotic ribosomal protein eL24 family.</text>
</comment>
<comment type="subcellular location">
    <subcellularLocation>
        <location evidence="1">Nucleus</location>
    </subcellularLocation>
</comment>
<dbReference type="Pfam" id="PF01246">
    <property type="entry name" value="Ribosomal_L24e"/>
    <property type="match status" value="1"/>
</dbReference>
<dbReference type="STRING" id="5786.F0ZN39"/>
<dbReference type="GeneID" id="10499436"/>
<dbReference type="AlphaFoldDB" id="F0ZN39"/>
<dbReference type="SUPFAM" id="SSF57716">
    <property type="entry name" value="Glucocorticoid receptor-like (DNA-binding domain)"/>
    <property type="match status" value="1"/>
</dbReference>
<dbReference type="RefSeq" id="XP_003288835.1">
    <property type="nucleotide sequence ID" value="XM_003288787.1"/>
</dbReference>
<accession>F0ZN39</accession>
<evidence type="ECO:0000256" key="2">
    <source>
        <dbReference type="ARBA" id="ARBA00005647"/>
    </source>
</evidence>
<dbReference type="GO" id="GO:0042273">
    <property type="term" value="P:ribosomal large subunit biogenesis"/>
    <property type="evidence" value="ECO:0000318"/>
    <property type="project" value="GO_Central"/>
</dbReference>
<dbReference type="CDD" id="cd00472">
    <property type="entry name" value="Ribosomal_L24e_L24"/>
    <property type="match status" value="1"/>
</dbReference>
<evidence type="ECO:0000256" key="1">
    <source>
        <dbReference type="ARBA" id="ARBA00004123"/>
    </source>
</evidence>
<keyword evidence="4" id="KW-0539">Nucleus</keyword>
<dbReference type="OrthoDB" id="10262490at2759"/>
<dbReference type="PANTHER" id="PTHR10792">
    <property type="entry name" value="60S RIBOSOMAL PROTEIN L24"/>
    <property type="match status" value="1"/>
</dbReference>
<dbReference type="FunFam" id="2.30.170.20:FF:000001">
    <property type="entry name" value="probable ribosome biogenesis protein RLP24"/>
    <property type="match status" value="1"/>
</dbReference>
<reference evidence="7" key="1">
    <citation type="journal article" date="2011" name="Genome Biol.">
        <title>Comparative genomics of the social amoebae Dictyostelium discoideum and Dictyostelium purpureum.</title>
        <authorList>
            <consortium name="US DOE Joint Genome Institute (JGI-PGF)"/>
            <person name="Sucgang R."/>
            <person name="Kuo A."/>
            <person name="Tian X."/>
            <person name="Salerno W."/>
            <person name="Parikh A."/>
            <person name="Feasley C.L."/>
            <person name="Dalin E."/>
            <person name="Tu H."/>
            <person name="Huang E."/>
            <person name="Barry K."/>
            <person name="Lindquist E."/>
            <person name="Shapiro H."/>
            <person name="Bruce D."/>
            <person name="Schmutz J."/>
            <person name="Salamov A."/>
            <person name="Fey P."/>
            <person name="Gaudet P."/>
            <person name="Anjard C."/>
            <person name="Babu M.M."/>
            <person name="Basu S."/>
            <person name="Bushmanova Y."/>
            <person name="van der Wel H."/>
            <person name="Katoh-Kurasawa M."/>
            <person name="Dinh C."/>
            <person name="Coutinho P.M."/>
            <person name="Saito T."/>
            <person name="Elias M."/>
            <person name="Schaap P."/>
            <person name="Kay R.R."/>
            <person name="Henrissat B."/>
            <person name="Eichinger L."/>
            <person name="Rivero F."/>
            <person name="Putnam N.H."/>
            <person name="West C.M."/>
            <person name="Loomis W.F."/>
            <person name="Chisholm R.L."/>
            <person name="Shaulsky G."/>
            <person name="Strassmann J.E."/>
            <person name="Queller D.C."/>
            <person name="Kuspa A."/>
            <person name="Grigoriev I.V."/>
        </authorList>
    </citation>
    <scope>NUCLEOTIDE SEQUENCE [LARGE SCALE GENOMIC DNA]</scope>
    <source>
        <strain evidence="7">QSDP1</strain>
    </source>
</reference>
<feature type="domain" description="TRASH" evidence="5">
    <location>
        <begin position="6"/>
        <end position="44"/>
    </location>
</feature>
<dbReference type="Proteomes" id="UP000001064">
    <property type="component" value="Unassembled WGS sequence"/>
</dbReference>
<dbReference type="PROSITE" id="PS01073">
    <property type="entry name" value="RIBOSOMAL_L24E"/>
    <property type="match status" value="1"/>
</dbReference>
<dbReference type="InterPro" id="IPR000988">
    <property type="entry name" value="Ribosomal_eL24-rel_N"/>
</dbReference>
<dbReference type="FunCoup" id="F0ZN39">
    <property type="interactions" value="650"/>
</dbReference>
<dbReference type="InterPro" id="IPR056366">
    <property type="entry name" value="Ribosomal_eL24"/>
</dbReference>
<dbReference type="InterPro" id="IPR038630">
    <property type="entry name" value="L24e/L24_sf"/>
</dbReference>
<dbReference type="KEGG" id="dpp:DICPUDRAFT_79611"/>
<dbReference type="GO" id="GO:0003735">
    <property type="term" value="F:structural constituent of ribosome"/>
    <property type="evidence" value="ECO:0007669"/>
    <property type="project" value="InterPro"/>
</dbReference>
<evidence type="ECO:0000313" key="6">
    <source>
        <dbReference type="EMBL" id="EGC34654.1"/>
    </source>
</evidence>
<evidence type="ECO:0000256" key="4">
    <source>
        <dbReference type="ARBA" id="ARBA00023242"/>
    </source>
</evidence>
<dbReference type="GO" id="GO:0005730">
    <property type="term" value="C:nucleolus"/>
    <property type="evidence" value="ECO:0000318"/>
    <property type="project" value="GO_Central"/>
</dbReference>
<dbReference type="PANTHER" id="PTHR10792:SF8">
    <property type="entry name" value="RIBOSOME BIOGENESIS PROTEIN RLP24-RELATED"/>
    <property type="match status" value="1"/>
</dbReference>
<dbReference type="VEuPathDB" id="AmoebaDB:DICPUDRAFT_79611"/>
<name>F0ZN39_DICPU</name>
<evidence type="ECO:0000313" key="7">
    <source>
        <dbReference type="Proteomes" id="UP000001064"/>
    </source>
</evidence>
<dbReference type="EMBL" id="GL871089">
    <property type="protein sequence ID" value="EGC34654.1"/>
    <property type="molecule type" value="Genomic_DNA"/>
</dbReference>
<dbReference type="InterPro" id="IPR011017">
    <property type="entry name" value="TRASH_dom"/>
</dbReference>
<protein>
    <recommendedName>
        <fullName evidence="5">TRASH domain-containing protein</fullName>
    </recommendedName>
</protein>
<evidence type="ECO:0000259" key="5">
    <source>
        <dbReference type="SMART" id="SM00746"/>
    </source>
</evidence>
<sequence>MRIEKCYFCGGPVYPGHGVMFVRNDCKQFRFCGSKCHKNFKLKRNPRKTRWTKAFRKLNGKEMTVDKTLEFEKKRNRPVKYDRELINHTIEAIAKVEKIKARREMTFYKNRMHGVKAMEKKQKLKEINHGVNLIYAPSALVKIQGLLKQNEQKIESLTTTKMKQ</sequence>
<dbReference type="Gene3D" id="2.30.170.20">
    <property type="entry name" value="Ribosomal protein L24e"/>
    <property type="match status" value="1"/>
</dbReference>
<keyword evidence="3" id="KW-0690">Ribosome biogenesis</keyword>
<dbReference type="InParanoid" id="F0ZN39"/>